<comment type="function">
    <text evidence="12">Catalyzes the sequential decarboxylation of the four acetate side chains of uroporphyrinogen to form coproporphyrinogen and participates in the fifth step in the heme biosynthetic pathway. Isomer I or isomer III of uroporphyrinogen may serve as substrate, but only coproporphyrinogen III can ultimately be converted to heme. In vitro also decarboxylates pentacarboxylate porphyrinogen I.</text>
</comment>
<dbReference type="FunFam" id="3.20.20.210:FF:000008">
    <property type="entry name" value="Uroporphyrinogen decarboxylase"/>
    <property type="match status" value="1"/>
</dbReference>
<dbReference type="EC" id="4.1.1.37" evidence="5"/>
<dbReference type="GO" id="GO:0004853">
    <property type="term" value="F:uroporphyrinogen decarboxylase activity"/>
    <property type="evidence" value="ECO:0007669"/>
    <property type="project" value="UniProtKB-EC"/>
</dbReference>
<dbReference type="PANTHER" id="PTHR21091:SF169">
    <property type="entry name" value="UROPORPHYRINOGEN DECARBOXYLASE"/>
    <property type="match status" value="1"/>
</dbReference>
<evidence type="ECO:0000256" key="11">
    <source>
        <dbReference type="ARBA" id="ARBA00023244"/>
    </source>
</evidence>
<dbReference type="InterPro" id="IPR006361">
    <property type="entry name" value="Uroporphyrinogen_deCO2ase_HemE"/>
</dbReference>
<evidence type="ECO:0000313" key="18">
    <source>
        <dbReference type="Proteomes" id="UP000261380"/>
    </source>
</evidence>
<keyword evidence="8" id="KW-0210">Decarboxylase</keyword>
<evidence type="ECO:0000256" key="14">
    <source>
        <dbReference type="ARBA" id="ARBA00048411"/>
    </source>
</evidence>
<dbReference type="Gene3D" id="3.20.20.210">
    <property type="match status" value="2"/>
</dbReference>
<comment type="catalytic activity">
    <reaction evidence="13">
        <text>uroporphyrinogen I + 4 H(+) = coproporphyrinogen I + 4 CO2</text>
        <dbReference type="Rhea" id="RHEA:31239"/>
        <dbReference type="ChEBI" id="CHEBI:15378"/>
        <dbReference type="ChEBI" id="CHEBI:16526"/>
        <dbReference type="ChEBI" id="CHEBI:62626"/>
        <dbReference type="ChEBI" id="CHEBI:62631"/>
    </reaction>
    <physiologicalReaction direction="left-to-right" evidence="13">
        <dbReference type="Rhea" id="RHEA:31240"/>
    </physiologicalReaction>
</comment>
<organism evidence="17 18">
    <name type="scientific">Xiphophorus couchianus</name>
    <name type="common">Monterrey platyfish</name>
    <dbReference type="NCBI Taxonomy" id="32473"/>
    <lineage>
        <taxon>Eukaryota</taxon>
        <taxon>Metazoa</taxon>
        <taxon>Chordata</taxon>
        <taxon>Craniata</taxon>
        <taxon>Vertebrata</taxon>
        <taxon>Euteleostomi</taxon>
        <taxon>Actinopterygii</taxon>
        <taxon>Neopterygii</taxon>
        <taxon>Teleostei</taxon>
        <taxon>Neoteleostei</taxon>
        <taxon>Acanthomorphata</taxon>
        <taxon>Ovalentaria</taxon>
        <taxon>Atherinomorphae</taxon>
        <taxon>Cyprinodontiformes</taxon>
        <taxon>Poeciliidae</taxon>
        <taxon>Poeciliinae</taxon>
        <taxon>Xiphophorus</taxon>
    </lineage>
</organism>
<evidence type="ECO:0000256" key="9">
    <source>
        <dbReference type="ARBA" id="ARBA00023133"/>
    </source>
</evidence>
<evidence type="ECO:0000256" key="6">
    <source>
        <dbReference type="ARBA" id="ARBA00014308"/>
    </source>
</evidence>
<dbReference type="SUPFAM" id="SSF51726">
    <property type="entry name" value="UROD/MetE-like"/>
    <property type="match status" value="1"/>
</dbReference>
<dbReference type="Pfam" id="PF01208">
    <property type="entry name" value="URO-D"/>
    <property type="match status" value="2"/>
</dbReference>
<name>A0A3B5LR64_9TELE</name>
<evidence type="ECO:0000256" key="7">
    <source>
        <dbReference type="ARBA" id="ARBA00022490"/>
    </source>
</evidence>
<dbReference type="AlphaFoldDB" id="A0A3B5LR64"/>
<dbReference type="PROSITE" id="PS00907">
    <property type="entry name" value="UROD_2"/>
    <property type="match status" value="1"/>
</dbReference>
<evidence type="ECO:0000256" key="5">
    <source>
        <dbReference type="ARBA" id="ARBA00012288"/>
    </source>
</evidence>
<comment type="subunit">
    <text evidence="4">Homodimer.</text>
</comment>
<feature type="domain" description="Uroporphyrinogen decarboxylase (URO-D)" evidence="15">
    <location>
        <begin position="52"/>
        <end position="61"/>
    </location>
</feature>
<comment type="subcellular location">
    <subcellularLocation>
        <location evidence="1">Cytoplasm</location>
        <location evidence="1">Cytosol</location>
    </subcellularLocation>
</comment>
<dbReference type="Proteomes" id="UP000261380">
    <property type="component" value="Unplaced"/>
</dbReference>
<reference evidence="17" key="1">
    <citation type="submission" date="2025-08" db="UniProtKB">
        <authorList>
            <consortium name="Ensembl"/>
        </authorList>
    </citation>
    <scope>IDENTIFICATION</scope>
</reference>
<keyword evidence="10" id="KW-0456">Lyase</keyword>
<feature type="domain" description="Uroporphyrinogen decarboxylase (URO-D)" evidence="16">
    <location>
        <begin position="172"/>
        <end position="188"/>
    </location>
</feature>
<evidence type="ECO:0000259" key="16">
    <source>
        <dbReference type="PROSITE" id="PS00907"/>
    </source>
</evidence>
<evidence type="ECO:0000313" key="17">
    <source>
        <dbReference type="Ensembl" id="ENSXCOP00000010274.1"/>
    </source>
</evidence>
<evidence type="ECO:0000259" key="15">
    <source>
        <dbReference type="PROSITE" id="PS00906"/>
    </source>
</evidence>
<dbReference type="GO" id="GO:0006782">
    <property type="term" value="P:protoporphyrinogen IX biosynthetic process"/>
    <property type="evidence" value="ECO:0007669"/>
    <property type="project" value="UniProtKB-UniPathway"/>
</dbReference>
<comment type="similarity">
    <text evidence="3">Belongs to the uroporphyrinogen decarboxylase family.</text>
</comment>
<evidence type="ECO:0000256" key="8">
    <source>
        <dbReference type="ARBA" id="ARBA00022793"/>
    </source>
</evidence>
<proteinExistence type="inferred from homology"/>
<keyword evidence="18" id="KW-1185">Reference proteome</keyword>
<reference evidence="17" key="2">
    <citation type="submission" date="2025-09" db="UniProtKB">
        <authorList>
            <consortium name="Ensembl"/>
        </authorList>
    </citation>
    <scope>IDENTIFICATION</scope>
</reference>
<dbReference type="InterPro" id="IPR000257">
    <property type="entry name" value="Uroporphyrinogen_deCOase"/>
</dbReference>
<dbReference type="STRING" id="32473.ENSXCOP00000010274"/>
<sequence length="336" mass="38341">MKCLSDSHKQQNSTIFLMKKNKFLNAGPKDFPELKNDTFLRAARGEEPEHVPVWCMRQAGRYLPEFREIRAGKDFFDTCRSPENCCELTLQPLRRFPFDASIIFSDILVIPQAMGMEVQMLTGKGPTFTDPLKEPEDLQRLRAKVDVNKELDYVFKAITLTRHKIEGKVPLIGFTGAPWTLMSYMIEGGGSTTHSKAKRWLYRHPDSSHMLLKMLADVIVEYLVGQVAAGAQVRTPPFSELCIGKKKMLRLRTALFWSFEPNPNRIQFDFVVVMWGRNACDQEQISDVVRKMLEGFGTRGYIANLGHGLYPDMDPENVGAFVDAVHQHSKLLIKQK</sequence>
<evidence type="ECO:0000256" key="1">
    <source>
        <dbReference type="ARBA" id="ARBA00004514"/>
    </source>
</evidence>
<comment type="catalytic activity">
    <reaction evidence="14">
        <text>uroporphyrinogen III + 4 H(+) = coproporphyrinogen III + 4 CO2</text>
        <dbReference type="Rhea" id="RHEA:19865"/>
        <dbReference type="ChEBI" id="CHEBI:15378"/>
        <dbReference type="ChEBI" id="CHEBI:16526"/>
        <dbReference type="ChEBI" id="CHEBI:57308"/>
        <dbReference type="ChEBI" id="CHEBI:57309"/>
        <dbReference type="EC" id="4.1.1.37"/>
    </reaction>
    <physiologicalReaction direction="left-to-right" evidence="14">
        <dbReference type="Rhea" id="RHEA:19866"/>
    </physiologicalReaction>
</comment>
<evidence type="ECO:0000256" key="2">
    <source>
        <dbReference type="ARBA" id="ARBA00004804"/>
    </source>
</evidence>
<evidence type="ECO:0000256" key="12">
    <source>
        <dbReference type="ARBA" id="ARBA00045708"/>
    </source>
</evidence>
<dbReference type="GeneTree" id="ENSGT00390000018302"/>
<dbReference type="PANTHER" id="PTHR21091">
    <property type="entry name" value="METHYLTETRAHYDROFOLATE:HOMOCYSTEINE METHYLTRANSFERASE RELATED"/>
    <property type="match status" value="1"/>
</dbReference>
<keyword evidence="11" id="KW-0627">Porphyrin biosynthesis</keyword>
<dbReference type="InterPro" id="IPR038071">
    <property type="entry name" value="UROD/MetE-like_sf"/>
</dbReference>
<dbReference type="CDD" id="cd00717">
    <property type="entry name" value="URO-D"/>
    <property type="match status" value="1"/>
</dbReference>
<keyword evidence="9" id="KW-0350">Heme biosynthesis</keyword>
<dbReference type="UniPathway" id="UPA00251">
    <property type="reaction ID" value="UER00321"/>
</dbReference>
<protein>
    <recommendedName>
        <fullName evidence="6">Uroporphyrinogen decarboxylase</fullName>
        <ecNumber evidence="5">4.1.1.37</ecNumber>
    </recommendedName>
</protein>
<dbReference type="Ensembl" id="ENSXCOT00000010397.1">
    <property type="protein sequence ID" value="ENSXCOP00000010274.1"/>
    <property type="gene ID" value="ENSXCOG00000007790.1"/>
</dbReference>
<accession>A0A3B5LR64</accession>
<evidence type="ECO:0000256" key="3">
    <source>
        <dbReference type="ARBA" id="ARBA00009935"/>
    </source>
</evidence>
<dbReference type="PROSITE" id="PS00906">
    <property type="entry name" value="UROD_1"/>
    <property type="match status" value="1"/>
</dbReference>
<dbReference type="GO" id="GO:0005829">
    <property type="term" value="C:cytosol"/>
    <property type="evidence" value="ECO:0007669"/>
    <property type="project" value="UniProtKB-SubCell"/>
</dbReference>
<evidence type="ECO:0000256" key="10">
    <source>
        <dbReference type="ARBA" id="ARBA00023239"/>
    </source>
</evidence>
<evidence type="ECO:0000256" key="13">
    <source>
        <dbReference type="ARBA" id="ARBA00047341"/>
    </source>
</evidence>
<evidence type="ECO:0000256" key="4">
    <source>
        <dbReference type="ARBA" id="ARBA00011738"/>
    </source>
</evidence>
<keyword evidence="7" id="KW-0963">Cytoplasm</keyword>
<comment type="pathway">
    <text evidence="2">Porphyrin-containing compound metabolism; protoporphyrin-IX biosynthesis; coproporphyrinogen-III from 5-aminolevulinate: step 4/4.</text>
</comment>